<feature type="compositionally biased region" description="Low complexity" evidence="1">
    <location>
        <begin position="646"/>
        <end position="655"/>
    </location>
</feature>
<dbReference type="InterPro" id="IPR035965">
    <property type="entry name" value="PAS-like_dom_sf"/>
</dbReference>
<dbReference type="PROSITE" id="PS50112">
    <property type="entry name" value="PAS"/>
    <property type="match status" value="1"/>
</dbReference>
<dbReference type="Gene3D" id="1.10.490.10">
    <property type="entry name" value="Globins"/>
    <property type="match status" value="1"/>
</dbReference>
<protein>
    <submittedName>
        <fullName evidence="5">Diguanylate cyclase with PAS/PAC sensor</fullName>
    </submittedName>
</protein>
<dbReference type="SMART" id="SM00086">
    <property type="entry name" value="PAC"/>
    <property type="match status" value="1"/>
</dbReference>
<dbReference type="Pfam" id="PF13426">
    <property type="entry name" value="PAS_9"/>
    <property type="match status" value="1"/>
</dbReference>
<dbReference type="Proteomes" id="UP000009374">
    <property type="component" value="Unassembled WGS sequence"/>
</dbReference>
<dbReference type="SUPFAM" id="SSF55073">
    <property type="entry name" value="Nucleotide cyclase"/>
    <property type="match status" value="1"/>
</dbReference>
<evidence type="ECO:0000313" key="5">
    <source>
        <dbReference type="EMBL" id="EES52682.1"/>
    </source>
</evidence>
<gene>
    <name evidence="5" type="ORF">UBAL3_92050052</name>
</gene>
<dbReference type="InterPro" id="IPR003018">
    <property type="entry name" value="GAF"/>
</dbReference>
<dbReference type="InterPro" id="IPR000014">
    <property type="entry name" value="PAS"/>
</dbReference>
<sequence>MNRAARTVIFFLLAVPFLFLIGEGWNLDFREAPRLQKKMESLSRVQFDLFSIQKNLVFLLSESGRALKSPQLRGFLAQIDASRRDIESQKSALSPGQRRKVSDFSPLPEPGEERRAFFLQLSTLLDRSIGLMKSVEGLRKNLSLEAAQAAGRLNRIALWLSLLFASSLGMTGLWILQNLTLRKVSEFNTLLTKVNQIVASAENESSLIQSICDLAVKHGHLSLAWIGVPDESGAFRFLGVSGAVGYLEGLRISLDPSDPSGQGPAAGAWRNDCPYYTQSLEDATIPPEWKKRARAFGLHSVAALPIRRGGRVFGVLTVYHRRRNMFDEKLRNLLEELVLDISRGFDRMDTLRRQTLLSGALASVAEGVFVLGAEKRIVYVNQAFTDMTGYSPDEIIGREATRILYCCTDPGTKGRIVEALDRRTGFQGQIMSERKNGSRFWNLLTLNPVQDGNERGVHSVCVMRDISELHDLTQKMDFQAHHDVLTGLPNRRALEEHFSRAIARAVRNGSALAVGLFDLDDFKPVNDTYGHEAGDTLLRELAGRLLLNLRENDFLARLGGDEFVVVIEDLDIRQPLQKLEPLLERLHRAVEPAFGLAPDRTATVDLSMGISLYPDDGETGDLLLREADAAMFQVKRKKHERDNWWQQGSSSPSQGAPEMAFDPSGPEGRALLVRSRPWIESVIGIFQTEFFRLLAGDREQSDILSALDDGEKQGLGAVMAHHLLSLFDASATRETIREQGRRVGKTHALVGVRGPFLLHTKGLFDRILIENMNRSLLAARDRYRILLIAEARINEDIQAQLRIKDDIAGAYFDILSHPLPKDGASWPIASGRELAILGALPGIPSVLILTPGTENSFSVGPAAGERGKDFAEALRVPGGKEPPDPESLRFPKSFARSLEKGGPFSASAVDRDPRFVFLSEAARKTGGRSVLVVPVRTASGQSVAAVCLCGSYPNQFESLWMKQFSHGLEERWNQIWSQTVR</sequence>
<feature type="region of interest" description="Disordered" evidence="1">
    <location>
        <begin position="642"/>
        <end position="664"/>
    </location>
</feature>
<dbReference type="Pfam" id="PF00990">
    <property type="entry name" value="GGDEF"/>
    <property type="match status" value="1"/>
</dbReference>
<evidence type="ECO:0000259" key="2">
    <source>
        <dbReference type="PROSITE" id="PS50112"/>
    </source>
</evidence>
<dbReference type="InterPro" id="IPR052163">
    <property type="entry name" value="DGC-Regulatory_Protein"/>
</dbReference>
<dbReference type="InterPro" id="IPR012292">
    <property type="entry name" value="Globin/Proto"/>
</dbReference>
<feature type="domain" description="PAC" evidence="3">
    <location>
        <begin position="424"/>
        <end position="478"/>
    </location>
</feature>
<dbReference type="AlphaFoldDB" id="C6HXD0"/>
<accession>C6HXD0</accession>
<dbReference type="SUPFAM" id="SSF55781">
    <property type="entry name" value="GAF domain-like"/>
    <property type="match status" value="2"/>
</dbReference>
<feature type="region of interest" description="Disordered" evidence="1">
    <location>
        <begin position="89"/>
        <end position="108"/>
    </location>
</feature>
<dbReference type="Gene3D" id="3.30.70.270">
    <property type="match status" value="1"/>
</dbReference>
<dbReference type="InterPro" id="IPR043128">
    <property type="entry name" value="Rev_trsase/Diguanyl_cyclase"/>
</dbReference>
<dbReference type="InterPro" id="IPR001610">
    <property type="entry name" value="PAC"/>
</dbReference>
<evidence type="ECO:0000259" key="3">
    <source>
        <dbReference type="PROSITE" id="PS50113"/>
    </source>
</evidence>
<dbReference type="Gene3D" id="3.30.450.20">
    <property type="entry name" value="PAS domain"/>
    <property type="match status" value="1"/>
</dbReference>
<dbReference type="NCBIfam" id="TIGR00254">
    <property type="entry name" value="GGDEF"/>
    <property type="match status" value="1"/>
</dbReference>
<dbReference type="Gene3D" id="3.30.450.40">
    <property type="match status" value="1"/>
</dbReference>
<dbReference type="CDD" id="cd01949">
    <property type="entry name" value="GGDEF"/>
    <property type="match status" value="1"/>
</dbReference>
<feature type="domain" description="GGDEF" evidence="4">
    <location>
        <begin position="510"/>
        <end position="647"/>
    </location>
</feature>
<dbReference type="Pfam" id="PF13185">
    <property type="entry name" value="GAF_2"/>
    <property type="match status" value="1"/>
</dbReference>
<dbReference type="PROSITE" id="PS50113">
    <property type="entry name" value="PAC"/>
    <property type="match status" value="1"/>
</dbReference>
<dbReference type="InterPro" id="IPR000700">
    <property type="entry name" value="PAS-assoc_C"/>
</dbReference>
<evidence type="ECO:0000313" key="6">
    <source>
        <dbReference type="Proteomes" id="UP000009374"/>
    </source>
</evidence>
<keyword evidence="6" id="KW-1185">Reference proteome</keyword>
<dbReference type="NCBIfam" id="TIGR00229">
    <property type="entry name" value="sensory_box"/>
    <property type="match status" value="1"/>
</dbReference>
<dbReference type="PROSITE" id="PS50887">
    <property type="entry name" value="GGDEF"/>
    <property type="match status" value="1"/>
</dbReference>
<reference evidence="5 6" key="1">
    <citation type="journal article" date="2009" name="Appl. Environ. Microbiol.">
        <title>Community genomic and proteomic analyses of chemoautotrophic iron-oxidizing "Leptospirillum rubarum" (Group II) and "Leptospirillum ferrodiazotrophum" (Group III) bacteria in acid mine drainage biofilms.</title>
        <authorList>
            <person name="Goltsman D.S."/>
            <person name="Denef V.J."/>
            <person name="Singer S.W."/>
            <person name="VerBerkmoes N.C."/>
            <person name="Lefsrud M."/>
            <person name="Mueller R.S."/>
            <person name="Dick G.J."/>
            <person name="Sun C.L."/>
            <person name="Wheeler K.E."/>
            <person name="Zemla A."/>
            <person name="Baker B.J."/>
            <person name="Hauser L."/>
            <person name="Land M."/>
            <person name="Shah M.B."/>
            <person name="Thelen M.P."/>
            <person name="Hettich R.L."/>
            <person name="Banfield J.F."/>
        </authorList>
    </citation>
    <scope>NUCLEOTIDE SEQUENCE [LARGE SCALE GENOMIC DNA]</scope>
</reference>
<dbReference type="InterPro" id="IPR029787">
    <property type="entry name" value="Nucleotide_cyclase"/>
</dbReference>
<dbReference type="SMART" id="SM00091">
    <property type="entry name" value="PAS"/>
    <property type="match status" value="1"/>
</dbReference>
<dbReference type="PANTHER" id="PTHR46663">
    <property type="entry name" value="DIGUANYLATE CYCLASE DGCT-RELATED"/>
    <property type="match status" value="1"/>
</dbReference>
<dbReference type="CDD" id="cd00130">
    <property type="entry name" value="PAS"/>
    <property type="match status" value="1"/>
</dbReference>
<dbReference type="GO" id="GO:0019825">
    <property type="term" value="F:oxygen binding"/>
    <property type="evidence" value="ECO:0007669"/>
    <property type="project" value="InterPro"/>
</dbReference>
<dbReference type="GO" id="GO:0020037">
    <property type="term" value="F:heme binding"/>
    <property type="evidence" value="ECO:0007669"/>
    <property type="project" value="InterPro"/>
</dbReference>
<dbReference type="CDD" id="cd14759">
    <property type="entry name" value="GS_GGDEF_2"/>
    <property type="match status" value="1"/>
</dbReference>
<proteinExistence type="predicted"/>
<dbReference type="EMBL" id="GG693873">
    <property type="protein sequence ID" value="EES52682.1"/>
    <property type="molecule type" value="Genomic_DNA"/>
</dbReference>
<dbReference type="SMART" id="SM00267">
    <property type="entry name" value="GGDEF"/>
    <property type="match status" value="1"/>
</dbReference>
<dbReference type="InterPro" id="IPR029016">
    <property type="entry name" value="GAF-like_dom_sf"/>
</dbReference>
<evidence type="ECO:0000256" key="1">
    <source>
        <dbReference type="SAM" id="MobiDB-lite"/>
    </source>
</evidence>
<organism evidence="5 6">
    <name type="scientific">Leptospirillum ferrodiazotrophum</name>
    <dbReference type="NCBI Taxonomy" id="412449"/>
    <lineage>
        <taxon>Bacteria</taxon>
        <taxon>Pseudomonadati</taxon>
        <taxon>Nitrospirota</taxon>
        <taxon>Nitrospiria</taxon>
        <taxon>Nitrospirales</taxon>
        <taxon>Nitrospiraceae</taxon>
        <taxon>Leptospirillum</taxon>
    </lineage>
</organism>
<dbReference type="SUPFAM" id="SSF55785">
    <property type="entry name" value="PYP-like sensor domain (PAS domain)"/>
    <property type="match status" value="1"/>
</dbReference>
<evidence type="ECO:0000259" key="4">
    <source>
        <dbReference type="PROSITE" id="PS50887"/>
    </source>
</evidence>
<feature type="domain" description="PAS" evidence="2">
    <location>
        <begin position="353"/>
        <end position="422"/>
    </location>
</feature>
<name>C6HXD0_9BACT</name>
<dbReference type="InterPro" id="IPR000160">
    <property type="entry name" value="GGDEF_dom"/>
</dbReference>
<dbReference type="PANTHER" id="PTHR46663:SF3">
    <property type="entry name" value="SLL0267 PROTEIN"/>
    <property type="match status" value="1"/>
</dbReference>